<evidence type="ECO:0000313" key="7">
    <source>
        <dbReference type="Proteomes" id="UP001146793"/>
    </source>
</evidence>
<dbReference type="Gene3D" id="1.25.40.120">
    <property type="entry name" value="Protein prenylyltransferase"/>
    <property type="match status" value="1"/>
</dbReference>
<organism evidence="6 7">
    <name type="scientific">Anaeramoeba flamelloides</name>
    <dbReference type="NCBI Taxonomy" id="1746091"/>
    <lineage>
        <taxon>Eukaryota</taxon>
        <taxon>Metamonada</taxon>
        <taxon>Anaeramoebidae</taxon>
        <taxon>Anaeramoeba</taxon>
    </lineage>
</organism>
<protein>
    <submittedName>
        <fullName evidence="6">Protein prenyltransferase alpha subunit repeat-containing protein</fullName>
    </submittedName>
</protein>
<evidence type="ECO:0000256" key="3">
    <source>
        <dbReference type="ARBA" id="ARBA00022679"/>
    </source>
</evidence>
<evidence type="ECO:0000256" key="2">
    <source>
        <dbReference type="ARBA" id="ARBA00022602"/>
    </source>
</evidence>
<dbReference type="AlphaFoldDB" id="A0AAV8AC32"/>
<feature type="region of interest" description="Disordered" evidence="5">
    <location>
        <begin position="146"/>
        <end position="190"/>
    </location>
</feature>
<reference evidence="6" key="1">
    <citation type="submission" date="2022-08" db="EMBL/GenBank/DDBJ databases">
        <title>Novel sulphate-reducing endosymbionts in the free-living metamonad Anaeramoeba.</title>
        <authorList>
            <person name="Jerlstrom-Hultqvist J."/>
            <person name="Cepicka I."/>
            <person name="Gallot-Lavallee L."/>
            <person name="Salas-Leiva D."/>
            <person name="Curtis B.A."/>
            <person name="Zahonova K."/>
            <person name="Pipaliya S."/>
            <person name="Dacks J."/>
            <person name="Roger A.J."/>
        </authorList>
    </citation>
    <scope>NUCLEOTIDE SEQUENCE</scope>
    <source>
        <strain evidence="6">Busselton2</strain>
    </source>
</reference>
<keyword evidence="4" id="KW-0677">Repeat</keyword>
<proteinExistence type="inferred from homology"/>
<evidence type="ECO:0000256" key="4">
    <source>
        <dbReference type="ARBA" id="ARBA00022737"/>
    </source>
</evidence>
<dbReference type="PROSITE" id="PS51147">
    <property type="entry name" value="PFTA"/>
    <property type="match status" value="1"/>
</dbReference>
<evidence type="ECO:0000256" key="1">
    <source>
        <dbReference type="ARBA" id="ARBA00006734"/>
    </source>
</evidence>
<dbReference type="GO" id="GO:0008318">
    <property type="term" value="F:protein prenyltransferase activity"/>
    <property type="evidence" value="ECO:0007669"/>
    <property type="project" value="InterPro"/>
</dbReference>
<evidence type="ECO:0000256" key="5">
    <source>
        <dbReference type="SAM" id="MobiDB-lite"/>
    </source>
</evidence>
<dbReference type="InterPro" id="IPR002088">
    <property type="entry name" value="Prenyl_trans_a"/>
</dbReference>
<comment type="similarity">
    <text evidence="1">Belongs to the protein prenyltransferase subunit alpha family.</text>
</comment>
<name>A0AAV8AC32_9EUKA</name>
<keyword evidence="2" id="KW-0637">Prenyltransferase</keyword>
<gene>
    <name evidence="6" type="ORF">M0812_06509</name>
</gene>
<sequence length="320" mass="38075">MEGERIYTKLQQIFNSGQKIKEFGVIFEHVSVNSEYYPLFFEEGNLGVHYQNILSLLQFSLCLFNQRSTLSEKEILILTKILLLVNPGFVTALNKRRTYLYNGSINPEKELDYLDILLARHPKIQELWIYRFDILEEYFKQNKNQINNINNKNPNNNNNNKKENNNVNSNSNSSSNNNNKEENNNNKNNKEINERLEKEFSICSKCADIYPRNYYAWTYRIKLWKHLSDPLSLLLEELNVTMKQFVKKHLSDYSALNYRQFLLKEIETQLKKKKKKKKKKNNKMKYWICISKNYYLFRICNQITLGLSRLGNTGNLFSNL</sequence>
<evidence type="ECO:0000313" key="6">
    <source>
        <dbReference type="EMBL" id="KAJ3450337.1"/>
    </source>
</evidence>
<dbReference type="PANTHER" id="PTHR11129:SF3">
    <property type="entry name" value="PROTEIN PRENYLTRANSFERASE ALPHA SUBUNIT REPEAT-CONTAINING PROTEIN 1"/>
    <property type="match status" value="1"/>
</dbReference>
<dbReference type="GO" id="GO:0005737">
    <property type="term" value="C:cytoplasm"/>
    <property type="evidence" value="ECO:0007669"/>
    <property type="project" value="TreeGrafter"/>
</dbReference>
<comment type="caution">
    <text evidence="6">The sequence shown here is derived from an EMBL/GenBank/DDBJ whole genome shotgun (WGS) entry which is preliminary data.</text>
</comment>
<keyword evidence="3" id="KW-0808">Transferase</keyword>
<dbReference type="SUPFAM" id="SSF48439">
    <property type="entry name" value="Protein prenylyltransferase"/>
    <property type="match status" value="1"/>
</dbReference>
<accession>A0AAV8AC32</accession>
<feature type="compositionally biased region" description="Basic and acidic residues" evidence="5">
    <location>
        <begin position="179"/>
        <end position="190"/>
    </location>
</feature>
<dbReference type="PANTHER" id="PTHR11129">
    <property type="entry name" value="PROTEIN FARNESYLTRANSFERASE ALPHA SUBUNIT/RAB GERANYLGERANYL TRANSFERASE ALPHA SUBUNIT"/>
    <property type="match status" value="1"/>
</dbReference>
<dbReference type="Pfam" id="PF01239">
    <property type="entry name" value="PPTA"/>
    <property type="match status" value="3"/>
</dbReference>
<feature type="compositionally biased region" description="Low complexity" evidence="5">
    <location>
        <begin position="146"/>
        <end position="178"/>
    </location>
</feature>
<dbReference type="Proteomes" id="UP001146793">
    <property type="component" value="Unassembled WGS sequence"/>
</dbReference>
<dbReference type="EMBL" id="JANTQA010000012">
    <property type="protein sequence ID" value="KAJ3450337.1"/>
    <property type="molecule type" value="Genomic_DNA"/>
</dbReference>